<evidence type="ECO:0000313" key="4">
    <source>
        <dbReference type="EMBL" id="TQL77865.1"/>
    </source>
</evidence>
<evidence type="ECO:0000256" key="3">
    <source>
        <dbReference type="ARBA" id="ARBA00023002"/>
    </source>
</evidence>
<accession>A0A543AZ56</accession>
<dbReference type="GO" id="GO:0016491">
    <property type="term" value="F:oxidoreductase activity"/>
    <property type="evidence" value="ECO:0007669"/>
    <property type="project" value="UniProtKB-KW"/>
</dbReference>
<gene>
    <name evidence="4" type="ORF">FB566_3435</name>
</gene>
<dbReference type="PANTHER" id="PTHR43391:SF14">
    <property type="entry name" value="DEHYDROGENASE_REDUCTASE SDR FAMILY PROTEIN 7-LIKE"/>
    <property type="match status" value="1"/>
</dbReference>
<dbReference type="SUPFAM" id="SSF51735">
    <property type="entry name" value="NAD(P)-binding Rossmann-fold domains"/>
    <property type="match status" value="1"/>
</dbReference>
<protein>
    <submittedName>
        <fullName evidence="4">NADP-dependent 3-hydroxy acid dehydrogenase YdfG</fullName>
    </submittedName>
</protein>
<dbReference type="AlphaFoldDB" id="A0A543AZ56"/>
<dbReference type="RefSeq" id="WP_142041413.1">
    <property type="nucleotide sequence ID" value="NZ_JBHTGS010000001.1"/>
</dbReference>
<evidence type="ECO:0000256" key="1">
    <source>
        <dbReference type="ARBA" id="ARBA00006484"/>
    </source>
</evidence>
<comment type="caution">
    <text evidence="4">The sequence shown here is derived from an EMBL/GenBank/DDBJ whole genome shotgun (WGS) entry which is preliminary data.</text>
</comment>
<keyword evidence="5" id="KW-1185">Reference proteome</keyword>
<evidence type="ECO:0000256" key="2">
    <source>
        <dbReference type="ARBA" id="ARBA00022857"/>
    </source>
</evidence>
<dbReference type="PRINTS" id="PR00081">
    <property type="entry name" value="GDHRDH"/>
</dbReference>
<dbReference type="Pfam" id="PF00106">
    <property type="entry name" value="adh_short"/>
    <property type="match status" value="1"/>
</dbReference>
<dbReference type="InterPro" id="IPR036291">
    <property type="entry name" value="NAD(P)-bd_dom_sf"/>
</dbReference>
<dbReference type="OrthoDB" id="158573at2"/>
<dbReference type="InParanoid" id="A0A543AZ56"/>
<dbReference type="EMBL" id="VFOW01000001">
    <property type="protein sequence ID" value="TQL77865.1"/>
    <property type="molecule type" value="Genomic_DNA"/>
</dbReference>
<dbReference type="CDD" id="cd05233">
    <property type="entry name" value="SDR_c"/>
    <property type="match status" value="1"/>
</dbReference>
<dbReference type="Gene3D" id="3.40.50.720">
    <property type="entry name" value="NAD(P)-binding Rossmann-like Domain"/>
    <property type="match status" value="1"/>
</dbReference>
<keyword evidence="3" id="KW-0560">Oxidoreductase</keyword>
<organism evidence="4 5">
    <name type="scientific">Stackebrandtia endophytica</name>
    <dbReference type="NCBI Taxonomy" id="1496996"/>
    <lineage>
        <taxon>Bacteria</taxon>
        <taxon>Bacillati</taxon>
        <taxon>Actinomycetota</taxon>
        <taxon>Actinomycetes</taxon>
        <taxon>Glycomycetales</taxon>
        <taxon>Glycomycetaceae</taxon>
        <taxon>Stackebrandtia</taxon>
    </lineage>
</organism>
<comment type="similarity">
    <text evidence="1">Belongs to the short-chain dehydrogenases/reductases (SDR) family.</text>
</comment>
<dbReference type="Proteomes" id="UP000317043">
    <property type="component" value="Unassembled WGS sequence"/>
</dbReference>
<dbReference type="PANTHER" id="PTHR43391">
    <property type="entry name" value="RETINOL DEHYDROGENASE-RELATED"/>
    <property type="match status" value="1"/>
</dbReference>
<reference evidence="4 5" key="1">
    <citation type="submission" date="2019-06" db="EMBL/GenBank/DDBJ databases">
        <title>Sequencing the genomes of 1000 actinobacteria strains.</title>
        <authorList>
            <person name="Klenk H.-P."/>
        </authorList>
    </citation>
    <scope>NUCLEOTIDE SEQUENCE [LARGE SCALE GENOMIC DNA]</scope>
    <source>
        <strain evidence="4 5">DSM 45928</strain>
    </source>
</reference>
<keyword evidence="2" id="KW-0521">NADP</keyword>
<name>A0A543AZ56_9ACTN</name>
<evidence type="ECO:0000313" key="5">
    <source>
        <dbReference type="Proteomes" id="UP000317043"/>
    </source>
</evidence>
<dbReference type="InterPro" id="IPR002347">
    <property type="entry name" value="SDR_fam"/>
</dbReference>
<proteinExistence type="inferred from homology"/>
<sequence length="234" mass="24273">MTESPVSLITGGSTGIGAATARKLLDRGHRVAVTARRKERLDSFAASVASPDRLLTIPGDAAEVDDVRSAVAATLERFGRIDTAIANAGYATFDSVTDGDPEGWRHMVLTNVLGPMLLANAVIPALRRSRGRIVMVGSVAGLVHTPGNVYGATKWAVTGLAENTRRAVTDDGIGVTLVAPGRVETNFWEAGGDGPPAGLNLTDDQLADTIVFAATQPAGVDVNTLVVRPVGQPV</sequence>